<dbReference type="PANTHER" id="PTHR10434:SF64">
    <property type="entry name" value="1-ACYL-SN-GLYCEROL-3-PHOSPHATE ACYLTRANSFERASE-RELATED"/>
    <property type="match status" value="1"/>
</dbReference>
<dbReference type="InterPro" id="IPR004552">
    <property type="entry name" value="AGP_acyltrans"/>
</dbReference>
<evidence type="ECO:0000256" key="5">
    <source>
        <dbReference type="ARBA" id="ARBA00023098"/>
    </source>
</evidence>
<evidence type="ECO:0000256" key="3">
    <source>
        <dbReference type="ARBA" id="ARBA00022516"/>
    </source>
</evidence>
<keyword evidence="8" id="KW-1133">Transmembrane helix</keyword>
<evidence type="ECO:0000256" key="7">
    <source>
        <dbReference type="RuleBase" id="RU361267"/>
    </source>
</evidence>
<keyword evidence="7" id="KW-0594">Phospholipid biosynthesis</keyword>
<keyword evidence="8" id="KW-0812">Transmembrane</keyword>
<evidence type="ECO:0000256" key="1">
    <source>
        <dbReference type="ARBA" id="ARBA00005189"/>
    </source>
</evidence>
<feature type="transmembrane region" description="Helical" evidence="8">
    <location>
        <begin position="6"/>
        <end position="24"/>
    </location>
</feature>
<evidence type="ECO:0000256" key="6">
    <source>
        <dbReference type="ARBA" id="ARBA00023315"/>
    </source>
</evidence>
<comment type="domain">
    <text evidence="7">The HXXXXD motif is essential for acyltransferase activity and may constitute the binding site for the phosphate moiety of the glycerol-3-phosphate.</text>
</comment>
<sequence length="241" mass="27432">MRKIYNVMFGIYVVISLYIGRLKFEILKKNMTEEEVESYAFNYVKTWARKILKGTGCTINVVGTENLTEGNCLFVHNHQEYFDILIMIGYIDKPKGFIAKKELEKVPAVSYWMKQIHCIFMDREDSRESVKSILEGVELLKSGYSMSIAPEGTRSKGPNMGEFKKGSMKLATKAGVPVVPVALNNVYRLTDGKGFLHIKPTKMDIIISKPIETKTMTREEQNNLSEMVKAEIQKSLDAINK</sequence>
<dbReference type="PANTHER" id="PTHR10434">
    <property type="entry name" value="1-ACYL-SN-GLYCEROL-3-PHOSPHATE ACYLTRANSFERASE"/>
    <property type="match status" value="1"/>
</dbReference>
<evidence type="ECO:0000256" key="4">
    <source>
        <dbReference type="ARBA" id="ARBA00022679"/>
    </source>
</evidence>
<feature type="domain" description="Phospholipid/glycerol acyltransferase" evidence="9">
    <location>
        <begin position="72"/>
        <end position="186"/>
    </location>
</feature>
<dbReference type="CDD" id="cd07989">
    <property type="entry name" value="LPLAT_AGPAT-like"/>
    <property type="match status" value="1"/>
</dbReference>
<keyword evidence="8" id="KW-0472">Membrane</keyword>
<dbReference type="InterPro" id="IPR002123">
    <property type="entry name" value="Plipid/glycerol_acylTrfase"/>
</dbReference>
<accession>A0ABQ5N4C0</accession>
<gene>
    <name evidence="10" type="ORF">bsdE14_14770</name>
</gene>
<keyword evidence="6 7" id="KW-0012">Acyltransferase</keyword>
<keyword evidence="3 7" id="KW-0444">Lipid biosynthesis</keyword>
<comment type="caution">
    <text evidence="10">The sequence shown here is derived from an EMBL/GenBank/DDBJ whole genome shotgun (WGS) entry which is preliminary data.</text>
</comment>
<evidence type="ECO:0000313" key="10">
    <source>
        <dbReference type="EMBL" id="GLC30067.1"/>
    </source>
</evidence>
<proteinExistence type="inferred from homology"/>
<evidence type="ECO:0000256" key="8">
    <source>
        <dbReference type="SAM" id="Phobius"/>
    </source>
</evidence>
<dbReference type="SMART" id="SM00563">
    <property type="entry name" value="PlsC"/>
    <property type="match status" value="1"/>
</dbReference>
<protein>
    <recommendedName>
        <fullName evidence="7">1-acyl-sn-glycerol-3-phosphate acyltransferase</fullName>
        <ecNumber evidence="7">2.3.1.51</ecNumber>
    </recommendedName>
</protein>
<dbReference type="Pfam" id="PF01553">
    <property type="entry name" value="Acyltransferase"/>
    <property type="match status" value="1"/>
</dbReference>
<dbReference type="RefSeq" id="WP_264849333.1">
    <property type="nucleotide sequence ID" value="NZ_BRXR01000001.1"/>
</dbReference>
<dbReference type="SUPFAM" id="SSF69593">
    <property type="entry name" value="Glycerol-3-phosphate (1)-acyltransferase"/>
    <property type="match status" value="1"/>
</dbReference>
<keyword evidence="7" id="KW-1208">Phospholipid metabolism</keyword>
<evidence type="ECO:0000259" key="9">
    <source>
        <dbReference type="SMART" id="SM00563"/>
    </source>
</evidence>
<evidence type="ECO:0000313" key="11">
    <source>
        <dbReference type="Proteomes" id="UP001208567"/>
    </source>
</evidence>
<keyword evidence="4 7" id="KW-0808">Transferase</keyword>
<keyword evidence="5 7" id="KW-0443">Lipid metabolism</keyword>
<comment type="pathway">
    <text evidence="1">Lipid metabolism.</text>
</comment>
<dbReference type="Proteomes" id="UP001208567">
    <property type="component" value="Unassembled WGS sequence"/>
</dbReference>
<dbReference type="GO" id="GO:0016746">
    <property type="term" value="F:acyltransferase activity"/>
    <property type="evidence" value="ECO:0007669"/>
    <property type="project" value="UniProtKB-KW"/>
</dbReference>
<dbReference type="EMBL" id="BRXR01000001">
    <property type="protein sequence ID" value="GLC30067.1"/>
    <property type="molecule type" value="Genomic_DNA"/>
</dbReference>
<evidence type="ECO:0000256" key="2">
    <source>
        <dbReference type="ARBA" id="ARBA00008655"/>
    </source>
</evidence>
<dbReference type="NCBIfam" id="TIGR00530">
    <property type="entry name" value="AGP_acyltrn"/>
    <property type="match status" value="1"/>
</dbReference>
<comment type="catalytic activity">
    <reaction evidence="7">
        <text>a 1-acyl-sn-glycero-3-phosphate + an acyl-CoA = a 1,2-diacyl-sn-glycero-3-phosphate + CoA</text>
        <dbReference type="Rhea" id="RHEA:19709"/>
        <dbReference type="ChEBI" id="CHEBI:57287"/>
        <dbReference type="ChEBI" id="CHEBI:57970"/>
        <dbReference type="ChEBI" id="CHEBI:58342"/>
        <dbReference type="ChEBI" id="CHEBI:58608"/>
        <dbReference type="EC" id="2.3.1.51"/>
    </reaction>
</comment>
<reference evidence="10 11" key="1">
    <citation type="journal article" date="2024" name="Int. J. Syst. Evol. Microbiol.">
        <title>Clostridium omnivorum sp. nov., isolated from anoxic soil under the treatment of reductive soil disinfestation.</title>
        <authorList>
            <person name="Ueki A."/>
            <person name="Tonouchi A."/>
            <person name="Kaku N."/>
            <person name="Honma S."/>
            <person name="Ueki K."/>
        </authorList>
    </citation>
    <scope>NUCLEOTIDE SEQUENCE [LARGE SCALE GENOMIC DNA]</scope>
    <source>
        <strain evidence="10 11">E14</strain>
    </source>
</reference>
<comment type="similarity">
    <text evidence="2 7">Belongs to the 1-acyl-sn-glycerol-3-phosphate acyltransferase family.</text>
</comment>
<name>A0ABQ5N4C0_9CLOT</name>
<organism evidence="10 11">
    <name type="scientific">Clostridium omnivorum</name>
    <dbReference type="NCBI Taxonomy" id="1604902"/>
    <lineage>
        <taxon>Bacteria</taxon>
        <taxon>Bacillati</taxon>
        <taxon>Bacillota</taxon>
        <taxon>Clostridia</taxon>
        <taxon>Eubacteriales</taxon>
        <taxon>Clostridiaceae</taxon>
        <taxon>Clostridium</taxon>
    </lineage>
</organism>
<keyword evidence="11" id="KW-1185">Reference proteome</keyword>
<dbReference type="EC" id="2.3.1.51" evidence="7"/>